<evidence type="ECO:0000259" key="1">
    <source>
        <dbReference type="Pfam" id="PF12724"/>
    </source>
</evidence>
<dbReference type="InterPro" id="IPR029039">
    <property type="entry name" value="Flavoprotein-like_sf"/>
</dbReference>
<name>A0A955I8P8_9BACT</name>
<dbReference type="Proteomes" id="UP000775877">
    <property type="component" value="Unassembled WGS sequence"/>
</dbReference>
<dbReference type="EMBL" id="JAGQLJ010000005">
    <property type="protein sequence ID" value="MCA9380692.1"/>
    <property type="molecule type" value="Genomic_DNA"/>
</dbReference>
<dbReference type="PANTHER" id="PTHR38030">
    <property type="entry name" value="PROTOPORPHYRINOGEN IX DEHYDROGENASE [MENAQUINONE]"/>
    <property type="match status" value="1"/>
</dbReference>
<dbReference type="AlphaFoldDB" id="A0A955I8P8"/>
<dbReference type="SUPFAM" id="SSF52218">
    <property type="entry name" value="Flavoproteins"/>
    <property type="match status" value="1"/>
</dbReference>
<dbReference type="Gene3D" id="3.40.50.360">
    <property type="match status" value="1"/>
</dbReference>
<evidence type="ECO:0000313" key="2">
    <source>
        <dbReference type="EMBL" id="MCA9380692.1"/>
    </source>
</evidence>
<dbReference type="PANTHER" id="PTHR38030:SF2">
    <property type="entry name" value="PROTOPORPHYRINOGEN IX DEHYDROGENASE [QUINONE]"/>
    <property type="match status" value="1"/>
</dbReference>
<gene>
    <name evidence="2" type="ORF">KC678_00310</name>
</gene>
<evidence type="ECO:0000313" key="3">
    <source>
        <dbReference type="Proteomes" id="UP000775877"/>
    </source>
</evidence>
<reference evidence="2" key="2">
    <citation type="journal article" date="2021" name="Microbiome">
        <title>Successional dynamics and alternative stable states in a saline activated sludge microbial community over 9 years.</title>
        <authorList>
            <person name="Wang Y."/>
            <person name="Ye J."/>
            <person name="Ju F."/>
            <person name="Liu L."/>
            <person name="Boyd J.A."/>
            <person name="Deng Y."/>
            <person name="Parks D.H."/>
            <person name="Jiang X."/>
            <person name="Yin X."/>
            <person name="Woodcroft B.J."/>
            <person name="Tyson G.W."/>
            <person name="Hugenholtz P."/>
            <person name="Polz M.F."/>
            <person name="Zhang T."/>
        </authorList>
    </citation>
    <scope>NUCLEOTIDE SEQUENCE</scope>
    <source>
        <strain evidence="2">HKST-UBA13</strain>
    </source>
</reference>
<organism evidence="2 3">
    <name type="scientific">Candidatus Dojkabacteria bacterium</name>
    <dbReference type="NCBI Taxonomy" id="2099670"/>
    <lineage>
        <taxon>Bacteria</taxon>
        <taxon>Candidatus Dojkabacteria</taxon>
    </lineage>
</organism>
<sequence length="183" mass="21545">MSTVLPQRFDESENDLNTHIDLPPIAIIYHTSYGSTLQYAKWISEHFTDADLYHVRDFNDKQINNYDIFLIGGSTRRGWLTTEHFIKKHAKSLESKYVFVFATGIIPWRGKKRKDAYLRIPLHVRSSIQYIKLPGKVDPDKLNLFDRLYLSMNGIGQYNQMNKKFINPIIDYVHSIRNQHTQK</sequence>
<dbReference type="GO" id="GO:0070819">
    <property type="term" value="F:menaquinone-dependent protoporphyrinogen oxidase activity"/>
    <property type="evidence" value="ECO:0007669"/>
    <property type="project" value="TreeGrafter"/>
</dbReference>
<dbReference type="GO" id="GO:0009055">
    <property type="term" value="F:electron transfer activity"/>
    <property type="evidence" value="ECO:0007669"/>
    <property type="project" value="InterPro"/>
</dbReference>
<dbReference type="GO" id="GO:0006783">
    <property type="term" value="P:heme biosynthetic process"/>
    <property type="evidence" value="ECO:0007669"/>
    <property type="project" value="TreeGrafter"/>
</dbReference>
<accession>A0A955I8P8</accession>
<dbReference type="PROSITE" id="PS00201">
    <property type="entry name" value="FLAVODOXIN"/>
    <property type="match status" value="1"/>
</dbReference>
<dbReference type="GO" id="GO:0010181">
    <property type="term" value="F:FMN binding"/>
    <property type="evidence" value="ECO:0007669"/>
    <property type="project" value="InterPro"/>
</dbReference>
<protein>
    <submittedName>
        <fullName evidence="2">Flavodoxin domain-containing protein</fullName>
    </submittedName>
</protein>
<dbReference type="InterPro" id="IPR026816">
    <property type="entry name" value="Flavodoxin_dom"/>
</dbReference>
<dbReference type="InterPro" id="IPR001226">
    <property type="entry name" value="Flavodoxin_CS"/>
</dbReference>
<comment type="caution">
    <text evidence="2">The sequence shown here is derived from an EMBL/GenBank/DDBJ whole genome shotgun (WGS) entry which is preliminary data.</text>
</comment>
<dbReference type="InterPro" id="IPR052200">
    <property type="entry name" value="Protoporphyrinogen_IX_DH"/>
</dbReference>
<dbReference type="Pfam" id="PF12724">
    <property type="entry name" value="Flavodoxin_5"/>
    <property type="match status" value="1"/>
</dbReference>
<feature type="domain" description="Flavodoxin" evidence="1">
    <location>
        <begin position="27"/>
        <end position="151"/>
    </location>
</feature>
<proteinExistence type="predicted"/>
<reference evidence="2" key="1">
    <citation type="submission" date="2020-04" db="EMBL/GenBank/DDBJ databases">
        <authorList>
            <person name="Zhang T."/>
        </authorList>
    </citation>
    <scope>NUCLEOTIDE SEQUENCE</scope>
    <source>
        <strain evidence="2">HKST-UBA13</strain>
    </source>
</reference>